<dbReference type="PROSITE" id="PS50949">
    <property type="entry name" value="HTH_GNTR"/>
    <property type="match status" value="1"/>
</dbReference>
<dbReference type="GO" id="GO:0003677">
    <property type="term" value="F:DNA binding"/>
    <property type="evidence" value="ECO:0007669"/>
    <property type="project" value="UniProtKB-KW"/>
</dbReference>
<dbReference type="SUPFAM" id="SSF48008">
    <property type="entry name" value="GntR ligand-binding domain-like"/>
    <property type="match status" value="1"/>
</dbReference>
<dbReference type="InterPro" id="IPR008920">
    <property type="entry name" value="TF_FadR/GntR_C"/>
</dbReference>
<evidence type="ECO:0000313" key="6">
    <source>
        <dbReference type="EMBL" id="QKE90343.1"/>
    </source>
</evidence>
<dbReference type="Proteomes" id="UP000500767">
    <property type="component" value="Chromosome"/>
</dbReference>
<dbReference type="Gene3D" id="1.20.120.530">
    <property type="entry name" value="GntR ligand-binding domain-like"/>
    <property type="match status" value="1"/>
</dbReference>
<evidence type="ECO:0000256" key="1">
    <source>
        <dbReference type="ARBA" id="ARBA00023015"/>
    </source>
</evidence>
<dbReference type="Gene3D" id="1.10.10.10">
    <property type="entry name" value="Winged helix-like DNA-binding domain superfamily/Winged helix DNA-binding domain"/>
    <property type="match status" value="1"/>
</dbReference>
<feature type="region of interest" description="Disordered" evidence="4">
    <location>
        <begin position="237"/>
        <end position="257"/>
    </location>
</feature>
<keyword evidence="7" id="KW-1185">Reference proteome</keyword>
<dbReference type="AlphaFoldDB" id="A0A6M8HPG8"/>
<evidence type="ECO:0000259" key="5">
    <source>
        <dbReference type="PROSITE" id="PS50949"/>
    </source>
</evidence>
<evidence type="ECO:0000256" key="3">
    <source>
        <dbReference type="ARBA" id="ARBA00023163"/>
    </source>
</evidence>
<keyword evidence="3" id="KW-0804">Transcription</keyword>
<evidence type="ECO:0000256" key="4">
    <source>
        <dbReference type="SAM" id="MobiDB-lite"/>
    </source>
</evidence>
<reference evidence="6 7" key="1">
    <citation type="journal article" date="2014" name="World J. Microbiol. Biotechnol.">
        <title>Biodiversity and physiological characteristics of Antarctic and Arctic lichens-associated bacteria.</title>
        <authorList>
            <person name="Lee Y.M."/>
            <person name="Kim E.H."/>
            <person name="Lee H.K."/>
            <person name="Hong S.G."/>
        </authorList>
    </citation>
    <scope>NUCLEOTIDE SEQUENCE [LARGE SCALE GENOMIC DNA]</scope>
    <source>
        <strain evidence="6 7">PAMC 26569</strain>
    </source>
</reference>
<evidence type="ECO:0000313" key="7">
    <source>
        <dbReference type="Proteomes" id="UP000500767"/>
    </source>
</evidence>
<dbReference type="SMART" id="SM00895">
    <property type="entry name" value="FCD"/>
    <property type="match status" value="1"/>
</dbReference>
<protein>
    <submittedName>
        <fullName evidence="6">FadR family transcriptional regulator</fullName>
    </submittedName>
</protein>
<dbReference type="InterPro" id="IPR000524">
    <property type="entry name" value="Tscrpt_reg_HTH_GntR"/>
</dbReference>
<dbReference type="Pfam" id="PF00392">
    <property type="entry name" value="GntR"/>
    <property type="match status" value="1"/>
</dbReference>
<dbReference type="InterPro" id="IPR011711">
    <property type="entry name" value="GntR_C"/>
</dbReference>
<proteinExistence type="predicted"/>
<gene>
    <name evidence="6" type="ORF">HN018_10110</name>
</gene>
<keyword evidence="2" id="KW-0238">DNA-binding</keyword>
<accession>A0A6M8HPG8</accession>
<dbReference type="Pfam" id="PF07729">
    <property type="entry name" value="FCD"/>
    <property type="match status" value="1"/>
</dbReference>
<dbReference type="PANTHER" id="PTHR43537:SF44">
    <property type="entry name" value="GNTR FAMILY REGULATORY PROTEIN"/>
    <property type="match status" value="1"/>
</dbReference>
<keyword evidence="1" id="KW-0805">Transcription regulation</keyword>
<dbReference type="EMBL" id="CP053708">
    <property type="protein sequence ID" value="QKE90343.1"/>
    <property type="molecule type" value="Genomic_DNA"/>
</dbReference>
<dbReference type="RefSeq" id="WP_171833975.1">
    <property type="nucleotide sequence ID" value="NZ_CP053708.1"/>
</dbReference>
<name>A0A6M8HPG8_9PROT</name>
<dbReference type="SMART" id="SM00345">
    <property type="entry name" value="HTH_GNTR"/>
    <property type="match status" value="1"/>
</dbReference>
<dbReference type="CDD" id="cd07377">
    <property type="entry name" value="WHTH_GntR"/>
    <property type="match status" value="1"/>
</dbReference>
<feature type="compositionally biased region" description="Polar residues" evidence="4">
    <location>
        <begin position="242"/>
        <end position="257"/>
    </location>
</feature>
<dbReference type="KEGG" id="lck:HN018_10110"/>
<feature type="domain" description="HTH gntR-type" evidence="5">
    <location>
        <begin position="10"/>
        <end position="78"/>
    </location>
</feature>
<dbReference type="SUPFAM" id="SSF46785">
    <property type="entry name" value="Winged helix' DNA-binding domain"/>
    <property type="match status" value="1"/>
</dbReference>
<organism evidence="6 7">
    <name type="scientific">Lichenicola cladoniae</name>
    <dbReference type="NCBI Taxonomy" id="1484109"/>
    <lineage>
        <taxon>Bacteria</taxon>
        <taxon>Pseudomonadati</taxon>
        <taxon>Pseudomonadota</taxon>
        <taxon>Alphaproteobacteria</taxon>
        <taxon>Acetobacterales</taxon>
        <taxon>Acetobacteraceae</taxon>
        <taxon>Lichenicola</taxon>
    </lineage>
</organism>
<evidence type="ECO:0000256" key="2">
    <source>
        <dbReference type="ARBA" id="ARBA00023125"/>
    </source>
</evidence>
<dbReference type="GO" id="GO:0003700">
    <property type="term" value="F:DNA-binding transcription factor activity"/>
    <property type="evidence" value="ECO:0007669"/>
    <property type="project" value="InterPro"/>
</dbReference>
<dbReference type="InterPro" id="IPR036388">
    <property type="entry name" value="WH-like_DNA-bd_sf"/>
</dbReference>
<dbReference type="InterPro" id="IPR036390">
    <property type="entry name" value="WH_DNA-bd_sf"/>
</dbReference>
<dbReference type="PANTHER" id="PTHR43537">
    <property type="entry name" value="TRANSCRIPTIONAL REGULATOR, GNTR FAMILY"/>
    <property type="match status" value="1"/>
</dbReference>
<sequence length="257" mass="27640">MRRRLRVQSRSVQGVVTRALASLILKGEISEGSVLPNEAELMSRFGMSRTVLRESIKTLSAKGLVESRAKIGTRVLATQRWQMFDPDILAWRMALGIDARFMTELVEIRQVIEPAAAALAAARRQPSHLDRMRAALRVMSQPAQTAQGFADADLAFHLAVLDASANSMMRGIGAVIETALAASFMLSSPVDDPVRQGNSVAKHCRIADAVEAGDQPGASAAMEAVIMDPAVRNIEALRSGGSKLQPQTERPASSSLP</sequence>
<dbReference type="PRINTS" id="PR00035">
    <property type="entry name" value="HTHGNTR"/>
</dbReference>